<keyword evidence="4" id="KW-1185">Reference proteome</keyword>
<evidence type="ECO:0000259" key="2">
    <source>
        <dbReference type="PROSITE" id="PS51737"/>
    </source>
</evidence>
<dbReference type="CDD" id="cd03768">
    <property type="entry name" value="SR_ResInv"/>
    <property type="match status" value="1"/>
</dbReference>
<dbReference type="InterPro" id="IPR038109">
    <property type="entry name" value="DNA_bind_recomb_sf"/>
</dbReference>
<dbReference type="EMBL" id="CP060782">
    <property type="protein sequence ID" value="QNP45671.1"/>
    <property type="molecule type" value="Genomic_DNA"/>
</dbReference>
<dbReference type="InterPro" id="IPR011109">
    <property type="entry name" value="DNA_bind_recombinase_dom"/>
</dbReference>
<feature type="domain" description="Resolvase/invertase-type recombinase catalytic" evidence="1">
    <location>
        <begin position="5"/>
        <end position="157"/>
    </location>
</feature>
<dbReference type="SMART" id="SM00857">
    <property type="entry name" value="Resolvase"/>
    <property type="match status" value="1"/>
</dbReference>
<proteinExistence type="predicted"/>
<dbReference type="SUPFAM" id="SSF109709">
    <property type="entry name" value="KorB DNA-binding domain-like"/>
    <property type="match status" value="1"/>
</dbReference>
<organism evidence="3 4">
    <name type="scientific">Sphingomonas sediminicola</name>
    <dbReference type="NCBI Taxonomy" id="386874"/>
    <lineage>
        <taxon>Bacteria</taxon>
        <taxon>Pseudomonadati</taxon>
        <taxon>Pseudomonadota</taxon>
        <taxon>Alphaproteobacteria</taxon>
        <taxon>Sphingomonadales</taxon>
        <taxon>Sphingomonadaceae</taxon>
        <taxon>Sphingomonas</taxon>
    </lineage>
</organism>
<evidence type="ECO:0000313" key="3">
    <source>
        <dbReference type="EMBL" id="QNP45671.1"/>
    </source>
</evidence>
<dbReference type="Pfam" id="PF00239">
    <property type="entry name" value="Resolvase"/>
    <property type="match status" value="1"/>
</dbReference>
<sequence length="548" mass="60325">MKKTRCAIYTRKSSEDGLEQDFNSLDAQREACAAYVLSQASEGWSLLPDRYDDGGLSGGSLERPALQRILADVAANKIDIIVVYKVDRLTRSLLDFAKLVEAFDKAGTSFVSVTQSFNTTTSMGRLTLNMLLSFAQFEREVTAERIRDKIAASKAKGMWMGGTPPLGYQPNGRTLAIVDDHAAIVRNIYLRYAELGNVRVVAEQLVRDGIRSPDRISGAGRRFGGRQFTRGQIYHILKNPIYVGDIEHRGETYDGQHPAIIDRALWNEVHKRLKSNLRGMRCARAANPSPLSGKLFDHDGEPLIPVHACKGKVRYRYYVSRSLQHHGAIAGTIGMRVPAREIEAQVTELLAGLFNDAATLAGKLRVSAADYPALVARCDTIAQDLRQQKTALPEFADQVRLLPDRIDVEISTARLAAELNIRGSECTPTITLSADVRPKRSGGIVRLVHSDGRSPEASRPSSSLINLVAKAHRWWKQLTQGECDITELARIEGVTASYVTRVVRLAFLSPATVGAILQGRQRTGVTTTGLTIGRDIPMLWSAQANQLV</sequence>
<dbReference type="InterPro" id="IPR050639">
    <property type="entry name" value="SSR_resolvase"/>
</dbReference>
<protein>
    <submittedName>
        <fullName evidence="3">Recombinase family protein</fullName>
    </submittedName>
</protein>
<dbReference type="RefSeq" id="WP_187708626.1">
    <property type="nucleotide sequence ID" value="NZ_CP060782.1"/>
</dbReference>
<dbReference type="InterPro" id="IPR006119">
    <property type="entry name" value="Resolv_N"/>
</dbReference>
<dbReference type="InterPro" id="IPR036162">
    <property type="entry name" value="Resolvase-like_N_sf"/>
</dbReference>
<reference evidence="3 4" key="1">
    <citation type="submission" date="2020-08" db="EMBL/GenBank/DDBJ databases">
        <title>Genome sequence of Sphingomonas sediminicola KACC 15039T.</title>
        <authorList>
            <person name="Hyun D.-W."/>
            <person name="Bae J.-W."/>
        </authorList>
    </citation>
    <scope>NUCLEOTIDE SEQUENCE [LARGE SCALE GENOMIC DNA]</scope>
    <source>
        <strain evidence="3 4">KACC 15039</strain>
    </source>
</reference>
<evidence type="ECO:0000259" key="1">
    <source>
        <dbReference type="PROSITE" id="PS51736"/>
    </source>
</evidence>
<dbReference type="Gene3D" id="3.90.1750.20">
    <property type="entry name" value="Putative Large Serine Recombinase, Chain B, Domain 2"/>
    <property type="match status" value="1"/>
</dbReference>
<gene>
    <name evidence="3" type="ORF">H9L14_14285</name>
</gene>
<name>A0ABX6T724_9SPHN</name>
<accession>A0ABX6T724</accession>
<dbReference type="Pfam" id="PF07508">
    <property type="entry name" value="Recombinase"/>
    <property type="match status" value="1"/>
</dbReference>
<feature type="domain" description="Recombinase" evidence="2">
    <location>
        <begin position="165"/>
        <end position="279"/>
    </location>
</feature>
<dbReference type="PROSITE" id="PS51736">
    <property type="entry name" value="RECOMBINASES_3"/>
    <property type="match status" value="1"/>
</dbReference>
<dbReference type="Gene3D" id="3.40.50.1390">
    <property type="entry name" value="Resolvase, N-terminal catalytic domain"/>
    <property type="match status" value="1"/>
</dbReference>
<dbReference type="PANTHER" id="PTHR30461">
    <property type="entry name" value="DNA-INVERTASE FROM LAMBDOID PROPHAGE"/>
    <property type="match status" value="1"/>
</dbReference>
<dbReference type="PANTHER" id="PTHR30461:SF23">
    <property type="entry name" value="DNA RECOMBINASE-RELATED"/>
    <property type="match status" value="1"/>
</dbReference>
<evidence type="ECO:0000313" key="4">
    <source>
        <dbReference type="Proteomes" id="UP000516105"/>
    </source>
</evidence>
<dbReference type="SUPFAM" id="SSF53041">
    <property type="entry name" value="Resolvase-like"/>
    <property type="match status" value="1"/>
</dbReference>
<dbReference type="Proteomes" id="UP000516105">
    <property type="component" value="Chromosome"/>
</dbReference>
<dbReference type="PROSITE" id="PS51737">
    <property type="entry name" value="RECOMBINASE_DNA_BIND"/>
    <property type="match status" value="1"/>
</dbReference>